<dbReference type="GO" id="GO:0003677">
    <property type="term" value="F:DNA binding"/>
    <property type="evidence" value="ECO:0007669"/>
    <property type="project" value="UniProtKB-KW"/>
</dbReference>
<comment type="caution">
    <text evidence="5">The sequence shown here is derived from an EMBL/GenBank/DDBJ whole genome shotgun (WGS) entry which is preliminary data.</text>
</comment>
<dbReference type="InterPro" id="IPR000119">
    <property type="entry name" value="Hist_DNA-bd"/>
</dbReference>
<dbReference type="RefSeq" id="WP_162610009.1">
    <property type="nucleotide sequence ID" value="NZ_BAABYK010000001.1"/>
</dbReference>
<gene>
    <name evidence="5" type="ORF">PN645_18655</name>
</gene>
<sequence>MNIKYLKKMTKADIVNEISRTTGIEKVAVQATVEAFMESIKNSVVEGKNVYLRGFGSFVVKKRAEKTARNISKNVTIKIPEHFIPSFKPSKSFVNDVKGNVKK</sequence>
<dbReference type="GeneID" id="61273476"/>
<evidence type="ECO:0000256" key="1">
    <source>
        <dbReference type="ARBA" id="ARBA00010529"/>
    </source>
</evidence>
<evidence type="ECO:0000313" key="5">
    <source>
        <dbReference type="EMBL" id="MDB9225000.1"/>
    </source>
</evidence>
<dbReference type="EMBL" id="JAQMRD010000038">
    <property type="protein sequence ID" value="MDB9225000.1"/>
    <property type="molecule type" value="Genomic_DNA"/>
</dbReference>
<name>A0AAW6FND5_9BACT</name>
<dbReference type="PANTHER" id="PTHR33175:SF3">
    <property type="entry name" value="DNA-BINDING PROTEIN HU-BETA"/>
    <property type="match status" value="1"/>
</dbReference>
<dbReference type="SMART" id="SM00411">
    <property type="entry name" value="BHL"/>
    <property type="match status" value="1"/>
</dbReference>
<dbReference type="PRINTS" id="PR01727">
    <property type="entry name" value="DNABINDINGHU"/>
</dbReference>
<reference evidence="5" key="1">
    <citation type="submission" date="2023-01" db="EMBL/GenBank/DDBJ databases">
        <title>Human gut microbiome strain richness.</title>
        <authorList>
            <person name="Chen-Liaw A."/>
        </authorList>
    </citation>
    <scope>NUCLEOTIDE SEQUENCE</scope>
    <source>
        <strain evidence="5">RTP21484st1_B7_RTP21484_190118</strain>
    </source>
</reference>
<evidence type="ECO:0000256" key="4">
    <source>
        <dbReference type="RuleBase" id="RU003939"/>
    </source>
</evidence>
<comment type="similarity">
    <text evidence="1 4">Belongs to the bacterial histone-like protein family.</text>
</comment>
<dbReference type="GO" id="GO:0005829">
    <property type="term" value="C:cytosol"/>
    <property type="evidence" value="ECO:0007669"/>
    <property type="project" value="TreeGrafter"/>
</dbReference>
<dbReference type="GO" id="GO:0030261">
    <property type="term" value="P:chromosome condensation"/>
    <property type="evidence" value="ECO:0007669"/>
    <property type="project" value="UniProtKB-KW"/>
</dbReference>
<organism evidence="5 6">
    <name type="scientific">Odoribacter splanchnicus</name>
    <dbReference type="NCBI Taxonomy" id="28118"/>
    <lineage>
        <taxon>Bacteria</taxon>
        <taxon>Pseudomonadati</taxon>
        <taxon>Bacteroidota</taxon>
        <taxon>Bacteroidia</taxon>
        <taxon>Bacteroidales</taxon>
        <taxon>Odoribacteraceae</taxon>
        <taxon>Odoribacter</taxon>
    </lineage>
</organism>
<dbReference type="CDD" id="cd13836">
    <property type="entry name" value="IHF_B"/>
    <property type="match status" value="1"/>
</dbReference>
<dbReference type="GO" id="GO:0030527">
    <property type="term" value="F:structural constituent of chromatin"/>
    <property type="evidence" value="ECO:0007669"/>
    <property type="project" value="InterPro"/>
</dbReference>
<dbReference type="SUPFAM" id="SSF47729">
    <property type="entry name" value="IHF-like DNA-binding proteins"/>
    <property type="match status" value="1"/>
</dbReference>
<evidence type="ECO:0000313" key="6">
    <source>
        <dbReference type="Proteomes" id="UP001212263"/>
    </source>
</evidence>
<dbReference type="FunFam" id="4.10.520.10:FF:000007">
    <property type="entry name" value="Integration host factor subunit beta"/>
    <property type="match status" value="1"/>
</dbReference>
<keyword evidence="3" id="KW-0238">DNA-binding</keyword>
<proteinExistence type="inferred from homology"/>
<evidence type="ECO:0000256" key="3">
    <source>
        <dbReference type="ARBA" id="ARBA00023125"/>
    </source>
</evidence>
<evidence type="ECO:0000256" key="2">
    <source>
        <dbReference type="ARBA" id="ARBA00023067"/>
    </source>
</evidence>
<dbReference type="Gene3D" id="4.10.520.10">
    <property type="entry name" value="IHF-like DNA-binding proteins"/>
    <property type="match status" value="1"/>
</dbReference>
<protein>
    <submittedName>
        <fullName evidence="5">Integration host factor subunit beta</fullName>
    </submittedName>
</protein>
<dbReference type="Pfam" id="PF00216">
    <property type="entry name" value="Bac_DNA_binding"/>
    <property type="match status" value="1"/>
</dbReference>
<dbReference type="PANTHER" id="PTHR33175">
    <property type="entry name" value="DNA-BINDING PROTEIN HU"/>
    <property type="match status" value="1"/>
</dbReference>
<accession>A0AAW6FND5</accession>
<keyword evidence="2" id="KW-0226">DNA condensation</keyword>
<dbReference type="InterPro" id="IPR010992">
    <property type="entry name" value="IHF-like_DNA-bd_dom_sf"/>
</dbReference>
<dbReference type="AlphaFoldDB" id="A0AAW6FND5"/>
<dbReference type="Proteomes" id="UP001212263">
    <property type="component" value="Unassembled WGS sequence"/>
</dbReference>